<accession>A0ABW5B5F4</accession>
<evidence type="ECO:0000259" key="4">
    <source>
        <dbReference type="Pfam" id="PF00884"/>
    </source>
</evidence>
<keyword evidence="2" id="KW-0378">Hydrolase</keyword>
<evidence type="ECO:0000256" key="2">
    <source>
        <dbReference type="ARBA" id="ARBA00022801"/>
    </source>
</evidence>
<dbReference type="SUPFAM" id="SSF48371">
    <property type="entry name" value="ARM repeat"/>
    <property type="match status" value="1"/>
</dbReference>
<dbReference type="RefSeq" id="WP_380800074.1">
    <property type="nucleotide sequence ID" value="NZ_JBHUIV010000005.1"/>
</dbReference>
<keyword evidence="3" id="KW-0732">Signal</keyword>
<gene>
    <name evidence="5" type="ORF">ACFSKV_02355</name>
</gene>
<reference evidence="6" key="1">
    <citation type="journal article" date="2019" name="Int. J. Syst. Evol. Microbiol.">
        <title>The Global Catalogue of Microorganisms (GCM) 10K type strain sequencing project: providing services to taxonomists for standard genome sequencing and annotation.</title>
        <authorList>
            <consortium name="The Broad Institute Genomics Platform"/>
            <consortium name="The Broad Institute Genome Sequencing Center for Infectious Disease"/>
            <person name="Wu L."/>
            <person name="Ma J."/>
        </authorList>
    </citation>
    <scope>NUCLEOTIDE SEQUENCE [LARGE SCALE GENOMIC DNA]</scope>
    <source>
        <strain evidence="6">KCTC 19812</strain>
    </source>
</reference>
<protein>
    <submittedName>
        <fullName evidence="5">Sulfatase-like hydrolase/transferase</fullName>
    </submittedName>
</protein>
<dbReference type="CDD" id="cd16027">
    <property type="entry name" value="SGSH"/>
    <property type="match status" value="1"/>
</dbReference>
<sequence length="630" mass="72047">MFYLKSIWFFASFLIFISCSGKNQTTISPPNILWISTEDIDPAWGCYGDKYAHTPNIDQLAAEGFIFTNASANSPICAPARSTLITGMYATSLGTQHLRSEVPLPKDLKILPEILRDHGYYTSNNSKTDYNFSHEGRWDDSSNKAHWSNRAEGQPFFSVINFMITHEGPTNNTDPESLKKDFEFRHDPDKAPIPPYFPNTPKMREIMAHTYDLISIFDKGVGDIIQQLKEDGLFDNTIIFVFSDHGFGLPRHKRWLNNSGLQIPLVLHVPQKYKHLVSNLNSQKVEDLVGFVDFAPTVLELAGIGPSPYMEGKNFLGAKAIKNEYIFGFRSRADDCYDMSRSVFDGRFLYIRNYMPHLPYIQNAVIFNQAKQSMEELFLARENNTLPQTMEQYFHKKPITELYDLQNDPYELNNLAEKPEFQNRIENMQMELNNWMVKHRDSGMLNESEYMIRAKGSSVYECLRNNKSFDPEKTIQAMNQVGTNVDETLIKMLQDNDPNIRYWGLVALEASGLDAAAVTESLYLLLEDPSPINCIMSAKILILANKDPKAYQTLVKYLQNEDEVTVLHAAIALRLLEEKAQPLVPTVKADIFPKYSGNVWGRYKNWSYPMFIGMALDQARINCGEEIDIN</sequence>
<dbReference type="Proteomes" id="UP001597414">
    <property type="component" value="Unassembled WGS sequence"/>
</dbReference>
<keyword evidence="6" id="KW-1185">Reference proteome</keyword>
<comment type="caution">
    <text evidence="5">The sequence shown here is derived from an EMBL/GenBank/DDBJ whole genome shotgun (WGS) entry which is preliminary data.</text>
</comment>
<evidence type="ECO:0000313" key="6">
    <source>
        <dbReference type="Proteomes" id="UP001597414"/>
    </source>
</evidence>
<dbReference type="InterPro" id="IPR052701">
    <property type="entry name" value="GAG_Ulvan_Degrading_Sulfatases"/>
</dbReference>
<dbReference type="SUPFAM" id="SSF53649">
    <property type="entry name" value="Alkaline phosphatase-like"/>
    <property type="match status" value="1"/>
</dbReference>
<dbReference type="PANTHER" id="PTHR43751">
    <property type="entry name" value="SULFATASE"/>
    <property type="match status" value="1"/>
</dbReference>
<evidence type="ECO:0000313" key="5">
    <source>
        <dbReference type="EMBL" id="MFD2200391.1"/>
    </source>
</evidence>
<dbReference type="EMBL" id="JBHUIV010000005">
    <property type="protein sequence ID" value="MFD2200391.1"/>
    <property type="molecule type" value="Genomic_DNA"/>
</dbReference>
<evidence type="ECO:0000256" key="1">
    <source>
        <dbReference type="ARBA" id="ARBA00008779"/>
    </source>
</evidence>
<feature type="signal peptide" evidence="3">
    <location>
        <begin position="1"/>
        <end position="21"/>
    </location>
</feature>
<dbReference type="Pfam" id="PF00884">
    <property type="entry name" value="Sulfatase"/>
    <property type="match status" value="2"/>
</dbReference>
<dbReference type="InterPro" id="IPR000917">
    <property type="entry name" value="Sulfatase_N"/>
</dbReference>
<dbReference type="PROSITE" id="PS51257">
    <property type="entry name" value="PROKAR_LIPOPROTEIN"/>
    <property type="match status" value="1"/>
</dbReference>
<feature type="chain" id="PRO_5046008469" evidence="3">
    <location>
        <begin position="22"/>
        <end position="630"/>
    </location>
</feature>
<name>A0ABW5B5F4_9BACT</name>
<dbReference type="InterPro" id="IPR011989">
    <property type="entry name" value="ARM-like"/>
</dbReference>
<dbReference type="PANTHER" id="PTHR43751:SF1">
    <property type="entry name" value="SULFATASE ATSG-RELATED"/>
    <property type="match status" value="1"/>
</dbReference>
<dbReference type="Gene3D" id="3.40.720.10">
    <property type="entry name" value="Alkaline Phosphatase, subunit A"/>
    <property type="match status" value="1"/>
</dbReference>
<dbReference type="InterPro" id="IPR016024">
    <property type="entry name" value="ARM-type_fold"/>
</dbReference>
<dbReference type="PROSITE" id="PS00523">
    <property type="entry name" value="SULFATASE_1"/>
    <property type="match status" value="1"/>
</dbReference>
<feature type="domain" description="Sulfatase N-terminal" evidence="4">
    <location>
        <begin position="30"/>
        <end position="129"/>
    </location>
</feature>
<organism evidence="5 6">
    <name type="scientific">Shivajiella indica</name>
    <dbReference type="NCBI Taxonomy" id="872115"/>
    <lineage>
        <taxon>Bacteria</taxon>
        <taxon>Pseudomonadati</taxon>
        <taxon>Bacteroidota</taxon>
        <taxon>Cytophagia</taxon>
        <taxon>Cytophagales</taxon>
        <taxon>Cyclobacteriaceae</taxon>
        <taxon>Shivajiella</taxon>
    </lineage>
</organism>
<comment type="similarity">
    <text evidence="1">Belongs to the sulfatase family.</text>
</comment>
<dbReference type="InterPro" id="IPR017850">
    <property type="entry name" value="Alkaline_phosphatase_core_sf"/>
</dbReference>
<feature type="domain" description="Sulfatase N-terminal" evidence="4">
    <location>
        <begin position="148"/>
        <end position="304"/>
    </location>
</feature>
<dbReference type="InterPro" id="IPR024607">
    <property type="entry name" value="Sulfatase_CS"/>
</dbReference>
<dbReference type="Gene3D" id="1.25.10.10">
    <property type="entry name" value="Leucine-rich Repeat Variant"/>
    <property type="match status" value="1"/>
</dbReference>
<proteinExistence type="inferred from homology"/>
<evidence type="ECO:0000256" key="3">
    <source>
        <dbReference type="SAM" id="SignalP"/>
    </source>
</evidence>